<sequence length="447" mass="49320">MPASKAQVLVPDIVSLELDPAEDAAALDRLALWALRYAPIVAPDPPDGLIIDTSGADHLHGGEAAMLTSLVDRIETSGIAARAAVADAWGTAHAAARFLARPVSVIPPRQAAAAMRDLPIGALRLPTSIVDGLHFLGFERIGDVEDTPKAPLTHRFGPELMRRLDQAMARAAEPFEPLRSPEQIEVRRAFGEPIGAAETIARYTGKLVDQLCVALEQQGLGARRLDLLFHRVDNRIEAIRVGTAAPVRESRRLTRLLTDRIETVDPGFGIELMTLTATLAEPLRDRQTISSLVEPEEPDISDLIDVIANRLGASRLYRFAPVESDVPERSVKRVAPTAPEDGASWPGEWPRPSRLLSPPEPIDTMALLPDNPPVWFTWRGIRRRVARADGPERIFGEWWLHHAETTSVRDYFRVEDESGERFWIYRAGDGEDPATGSHKWFLHGIFA</sequence>
<keyword evidence="1" id="KW-0227">DNA damage</keyword>
<dbReference type="PANTHER" id="PTHR35369:SF2">
    <property type="entry name" value="BLR3025 PROTEIN"/>
    <property type="match status" value="1"/>
</dbReference>
<evidence type="ECO:0000256" key="1">
    <source>
        <dbReference type="ARBA" id="ARBA00022763"/>
    </source>
</evidence>
<reference evidence="5 6" key="1">
    <citation type="submission" date="2020-08" db="EMBL/GenBank/DDBJ databases">
        <title>Genomic Encyclopedia of Type Strains, Phase IV (KMG-IV): sequencing the most valuable type-strain genomes for metagenomic binning, comparative biology and taxonomic classification.</title>
        <authorList>
            <person name="Goeker M."/>
        </authorList>
    </citation>
    <scope>NUCLEOTIDE SEQUENCE [LARGE SCALE GENOMIC DNA]</scope>
    <source>
        <strain evidence="5 6">DSM 17455</strain>
    </source>
</reference>
<dbReference type="InterPro" id="IPR045443">
    <property type="entry name" value="DUF6504"/>
</dbReference>
<protein>
    <submittedName>
        <fullName evidence="5">Protein ImuB</fullName>
    </submittedName>
</protein>
<dbReference type="Proteomes" id="UP000587524">
    <property type="component" value="Unassembled WGS sequence"/>
</dbReference>
<evidence type="ECO:0000313" key="5">
    <source>
        <dbReference type="EMBL" id="MBA9021790.1"/>
    </source>
</evidence>
<dbReference type="InterPro" id="IPR017961">
    <property type="entry name" value="DNA_pol_Y-fam_little_finger"/>
</dbReference>
<evidence type="ECO:0000259" key="4">
    <source>
        <dbReference type="Pfam" id="PF20114"/>
    </source>
</evidence>
<dbReference type="InterPro" id="IPR043502">
    <property type="entry name" value="DNA/RNA_pol_sf"/>
</dbReference>
<evidence type="ECO:0000259" key="3">
    <source>
        <dbReference type="Pfam" id="PF11799"/>
    </source>
</evidence>
<organism evidence="5 6">
    <name type="scientific">Aminobacter ciceronei</name>
    <dbReference type="NCBI Taxonomy" id="150723"/>
    <lineage>
        <taxon>Bacteria</taxon>
        <taxon>Pseudomonadati</taxon>
        <taxon>Pseudomonadota</taxon>
        <taxon>Alphaproteobacteria</taxon>
        <taxon>Hyphomicrobiales</taxon>
        <taxon>Phyllobacteriaceae</taxon>
        <taxon>Aminobacter</taxon>
    </lineage>
</organism>
<dbReference type="EMBL" id="JACJHZ010000018">
    <property type="protein sequence ID" value="MBA9021790.1"/>
    <property type="molecule type" value="Genomic_DNA"/>
</dbReference>
<feature type="region of interest" description="Disordered" evidence="2">
    <location>
        <begin position="330"/>
        <end position="356"/>
    </location>
</feature>
<dbReference type="CDD" id="cd03468">
    <property type="entry name" value="PolY_like"/>
    <property type="match status" value="1"/>
</dbReference>
<gene>
    <name evidence="5" type="ORF">HNQ97_003799</name>
</gene>
<dbReference type="SUPFAM" id="SSF56672">
    <property type="entry name" value="DNA/RNA polymerases"/>
    <property type="match status" value="1"/>
</dbReference>
<feature type="domain" description="DNA polymerase Y-family little finger" evidence="3">
    <location>
        <begin position="183"/>
        <end position="279"/>
    </location>
</feature>
<keyword evidence="6" id="KW-1185">Reference proteome</keyword>
<evidence type="ECO:0000313" key="6">
    <source>
        <dbReference type="Proteomes" id="UP000587524"/>
    </source>
</evidence>
<proteinExistence type="predicted"/>
<dbReference type="InterPro" id="IPR050356">
    <property type="entry name" value="SulA_CellDiv_inhibitor"/>
</dbReference>
<dbReference type="Pfam" id="PF20114">
    <property type="entry name" value="DUF6504"/>
    <property type="match status" value="1"/>
</dbReference>
<evidence type="ECO:0000256" key="2">
    <source>
        <dbReference type="SAM" id="MobiDB-lite"/>
    </source>
</evidence>
<dbReference type="PANTHER" id="PTHR35369">
    <property type="entry name" value="BLR3025 PROTEIN-RELATED"/>
    <property type="match status" value="1"/>
</dbReference>
<dbReference type="Pfam" id="PF11799">
    <property type="entry name" value="IMS_C"/>
    <property type="match status" value="1"/>
</dbReference>
<feature type="domain" description="DUF6504" evidence="4">
    <location>
        <begin position="370"/>
        <end position="445"/>
    </location>
</feature>
<comment type="caution">
    <text evidence="5">The sequence shown here is derived from an EMBL/GenBank/DDBJ whole genome shotgun (WGS) entry which is preliminary data.</text>
</comment>
<name>A0ABR6C9U8_9HYPH</name>
<accession>A0ABR6C9U8</accession>